<sequence length="810" mass="90553">MIVSDYLSATRMKEAFSQFVQCGVNYANFISFEGDIEAQVSDGKYSCRAIFSADCVTTFNNAHDRPLTQLKGCLFKIADCAFTAALHGGFHKRITLFIDSMKWVMGHVGEPTYGSLTPITENELVLEFLEALKPNLIARTPLMPSLEGQVTHSASSTIARPQALNEGDQSTQHSSRQAPAQRSPLPRSSVLKRTFRGDPVWTEEPGVQQGIRENSSGDEAASPKKNSPNRITAVAMDVSSDSAELPRNPLSQSSRSGHPQSNIKPSADSESAIPWAGVEIRRSLARVPKDQQALLDREESWYPPDPGRRFPIANIPLRTLQQLNAAAEENAKRQRQTTLVHNNGGIGDNDRADDMGAESLSEPKELEEDQDKPFSSEEWPESPARNGANSLPPDSSDHITSEDSPDRSKKLPFSPANSLQKRQPTNHNGYRNLSRRRSLSDDSLIEYSLPQAVKEASSQGAQIDIRSSMDQDQRPSAESSEHKSVAFQTKRTAESPSHGVYLKRMKRMEKNQRKISSPEPSPRPTDYKLERIPSTPTPKTLSSRPNNTARSVSDVEQGMHGEISLHLALPEQQGTSDVMSSLRSSKSIDAHHVQIDREESRIKSKHLARPSQQQTRANSEVDRPSPTVDIFERFTRAYPEYSGDRKHFHNLCQKLNKLQADGKAQHRSHWDDYIIRHKTEYASYLARVNAEGEDPMSYDEYYRHEIEEPLTRQRIINPANLKMAIEQALVIPSGQRTPALGTTVRPESQAGTSRSLSQNTPTDANLEVRPERSSGGNEGQRRDVKVVRSPRYERAFAQQQNRHPITSKLR</sequence>
<name>A0A6A6HB53_VIRVR</name>
<feature type="compositionally biased region" description="Polar residues" evidence="6">
    <location>
        <begin position="415"/>
        <end position="431"/>
    </location>
</feature>
<feature type="compositionally biased region" description="Basic and acidic residues" evidence="6">
    <location>
        <begin position="467"/>
        <end position="484"/>
    </location>
</feature>
<evidence type="ECO:0000256" key="4">
    <source>
        <dbReference type="ARBA" id="ARBA00022895"/>
    </source>
</evidence>
<reference evidence="8" key="1">
    <citation type="journal article" date="2020" name="Stud. Mycol.">
        <title>101 Dothideomycetes genomes: a test case for predicting lifestyles and emergence of pathogens.</title>
        <authorList>
            <person name="Haridas S."/>
            <person name="Albert R."/>
            <person name="Binder M."/>
            <person name="Bloem J."/>
            <person name="Labutti K."/>
            <person name="Salamov A."/>
            <person name="Andreopoulos B."/>
            <person name="Baker S."/>
            <person name="Barry K."/>
            <person name="Bills G."/>
            <person name="Bluhm B."/>
            <person name="Cannon C."/>
            <person name="Castanera R."/>
            <person name="Culley D."/>
            <person name="Daum C."/>
            <person name="Ezra D."/>
            <person name="Gonzalez J."/>
            <person name="Henrissat B."/>
            <person name="Kuo A."/>
            <person name="Liang C."/>
            <person name="Lipzen A."/>
            <person name="Lutzoni F."/>
            <person name="Magnuson J."/>
            <person name="Mondo S."/>
            <person name="Nolan M."/>
            <person name="Ohm R."/>
            <person name="Pangilinan J."/>
            <person name="Park H.-J."/>
            <person name="Ramirez L."/>
            <person name="Alfaro M."/>
            <person name="Sun H."/>
            <person name="Tritt A."/>
            <person name="Yoshinaga Y."/>
            <person name="Zwiers L.-H."/>
            <person name="Turgeon B."/>
            <person name="Goodwin S."/>
            <person name="Spatafora J."/>
            <person name="Crous P."/>
            <person name="Grigoriev I."/>
        </authorList>
    </citation>
    <scope>NUCLEOTIDE SEQUENCE</scope>
    <source>
        <strain evidence="8">Tuck. ex Michener</strain>
    </source>
</reference>
<evidence type="ECO:0000256" key="6">
    <source>
        <dbReference type="SAM" id="MobiDB-lite"/>
    </source>
</evidence>
<dbReference type="EMBL" id="ML991792">
    <property type="protein sequence ID" value="KAF2235267.1"/>
    <property type="molecule type" value="Genomic_DNA"/>
</dbReference>
<comment type="subcellular location">
    <subcellularLocation>
        <location evidence="2">Chromosome</location>
        <location evidence="2">Telomere</location>
    </subcellularLocation>
    <subcellularLocation>
        <location evidence="1">Nucleus</location>
    </subcellularLocation>
</comment>
<organism evidence="8 9">
    <name type="scientific">Viridothelium virens</name>
    <name type="common">Speckled blister lichen</name>
    <name type="synonym">Trypethelium virens</name>
    <dbReference type="NCBI Taxonomy" id="1048519"/>
    <lineage>
        <taxon>Eukaryota</taxon>
        <taxon>Fungi</taxon>
        <taxon>Dikarya</taxon>
        <taxon>Ascomycota</taxon>
        <taxon>Pezizomycotina</taxon>
        <taxon>Dothideomycetes</taxon>
        <taxon>Dothideomycetes incertae sedis</taxon>
        <taxon>Trypetheliales</taxon>
        <taxon>Trypetheliaceae</taxon>
        <taxon>Viridothelium</taxon>
    </lineage>
</organism>
<feature type="compositionally biased region" description="Polar residues" evidence="6">
    <location>
        <begin position="537"/>
        <end position="550"/>
    </location>
</feature>
<feature type="region of interest" description="Disordered" evidence="6">
    <location>
        <begin position="596"/>
        <end position="624"/>
    </location>
</feature>
<dbReference type="Proteomes" id="UP000800092">
    <property type="component" value="Unassembled WGS sequence"/>
</dbReference>
<dbReference type="GO" id="GO:0042162">
    <property type="term" value="F:telomeric DNA binding"/>
    <property type="evidence" value="ECO:0007669"/>
    <property type="project" value="InterPro"/>
</dbReference>
<keyword evidence="9" id="KW-1185">Reference proteome</keyword>
<feature type="compositionally biased region" description="Polar residues" evidence="6">
    <location>
        <begin position="745"/>
        <end position="763"/>
    </location>
</feature>
<dbReference type="InterPro" id="IPR019437">
    <property type="entry name" value="TPP1/Est3"/>
</dbReference>
<feature type="region of interest" description="Disordered" evidence="6">
    <location>
        <begin position="163"/>
        <end position="270"/>
    </location>
</feature>
<protein>
    <recommendedName>
        <fullName evidence="7">Shelterin complex subunit TPP1/Est3 domain-containing protein</fullName>
    </recommendedName>
</protein>
<feature type="region of interest" description="Disordered" evidence="6">
    <location>
        <begin position="326"/>
        <end position="550"/>
    </location>
</feature>
<evidence type="ECO:0000259" key="7">
    <source>
        <dbReference type="Pfam" id="PF10341"/>
    </source>
</evidence>
<dbReference type="OrthoDB" id="3538943at2759"/>
<feature type="compositionally biased region" description="Polar residues" evidence="6">
    <location>
        <begin position="249"/>
        <end position="264"/>
    </location>
</feature>
<proteinExistence type="predicted"/>
<evidence type="ECO:0000256" key="5">
    <source>
        <dbReference type="ARBA" id="ARBA00023242"/>
    </source>
</evidence>
<dbReference type="Pfam" id="PF10341">
    <property type="entry name" value="TPP1"/>
    <property type="match status" value="1"/>
</dbReference>
<feature type="domain" description="Shelterin complex subunit TPP1/Est3" evidence="7">
    <location>
        <begin position="32"/>
        <end position="98"/>
    </location>
</feature>
<gene>
    <name evidence="8" type="ORF">EV356DRAFT_121962</name>
</gene>
<dbReference type="AlphaFoldDB" id="A0A6A6HB53"/>
<evidence type="ECO:0000256" key="2">
    <source>
        <dbReference type="ARBA" id="ARBA00004574"/>
    </source>
</evidence>
<dbReference type="GO" id="GO:0000781">
    <property type="term" value="C:chromosome, telomeric region"/>
    <property type="evidence" value="ECO:0007669"/>
    <property type="project" value="UniProtKB-SubCell"/>
</dbReference>
<feature type="compositionally biased region" description="Basic and acidic residues" evidence="6">
    <location>
        <begin position="779"/>
        <end position="794"/>
    </location>
</feature>
<keyword evidence="5" id="KW-0539">Nucleus</keyword>
<feature type="region of interest" description="Disordered" evidence="6">
    <location>
        <begin position="736"/>
        <end position="810"/>
    </location>
</feature>
<evidence type="ECO:0000256" key="3">
    <source>
        <dbReference type="ARBA" id="ARBA00022454"/>
    </source>
</evidence>
<evidence type="ECO:0000313" key="8">
    <source>
        <dbReference type="EMBL" id="KAF2235267.1"/>
    </source>
</evidence>
<feature type="compositionally biased region" description="Basic and acidic residues" evidence="6">
    <location>
        <begin position="395"/>
        <end position="409"/>
    </location>
</feature>
<keyword evidence="3" id="KW-0158">Chromosome</keyword>
<keyword evidence="4" id="KW-0779">Telomere</keyword>
<evidence type="ECO:0000256" key="1">
    <source>
        <dbReference type="ARBA" id="ARBA00004123"/>
    </source>
</evidence>
<dbReference type="GO" id="GO:0005697">
    <property type="term" value="C:telomerase holoenzyme complex"/>
    <property type="evidence" value="ECO:0007669"/>
    <property type="project" value="InterPro"/>
</dbReference>
<evidence type="ECO:0000313" key="9">
    <source>
        <dbReference type="Proteomes" id="UP000800092"/>
    </source>
</evidence>
<accession>A0A6A6HB53</accession>
<feature type="compositionally biased region" description="Polar residues" evidence="6">
    <location>
        <begin position="167"/>
        <end position="180"/>
    </location>
</feature>
<dbReference type="GO" id="GO:0007004">
    <property type="term" value="P:telomere maintenance via telomerase"/>
    <property type="evidence" value="ECO:0007669"/>
    <property type="project" value="InterPro"/>
</dbReference>